<dbReference type="RefSeq" id="WP_119314735.1">
    <property type="nucleotide sequence ID" value="NZ_QXDL01000053.1"/>
</dbReference>
<sequence length="122" mass="13430">MLYLGLEIGTQQIRITRDSLSLVSLFGSTEVQWAAVEEIYIPPAFGYTFGFGYNLTVVAKNPKRPGRLRRVGLPASLYSNRHLLVKAVLEAAYINNSNSFVAVNGTVKQTYGLPPYGIFTDG</sequence>
<name>A0A399EQM9_9DEIN</name>
<keyword evidence="2" id="KW-1185">Reference proteome</keyword>
<dbReference type="EMBL" id="QXDL01000053">
    <property type="protein sequence ID" value="RIH85846.1"/>
    <property type="molecule type" value="Genomic_DNA"/>
</dbReference>
<proteinExistence type="predicted"/>
<dbReference type="AlphaFoldDB" id="A0A399EQM9"/>
<dbReference type="Proteomes" id="UP000265715">
    <property type="component" value="Unassembled WGS sequence"/>
</dbReference>
<comment type="caution">
    <text evidence="1">The sequence shown here is derived from an EMBL/GenBank/DDBJ whole genome shotgun (WGS) entry which is preliminary data.</text>
</comment>
<organism evidence="1 2">
    <name type="scientific">Calidithermus terrae</name>
    <dbReference type="NCBI Taxonomy" id="1408545"/>
    <lineage>
        <taxon>Bacteria</taxon>
        <taxon>Thermotogati</taxon>
        <taxon>Deinococcota</taxon>
        <taxon>Deinococci</taxon>
        <taxon>Thermales</taxon>
        <taxon>Thermaceae</taxon>
        <taxon>Calidithermus</taxon>
    </lineage>
</organism>
<evidence type="ECO:0000313" key="2">
    <source>
        <dbReference type="Proteomes" id="UP000265715"/>
    </source>
</evidence>
<gene>
    <name evidence="1" type="ORF">Mterra_01603</name>
</gene>
<reference evidence="1 2" key="1">
    <citation type="submission" date="2018-08" db="EMBL/GenBank/DDBJ databases">
        <title>Meiothermus terrae DSM 26712 genome sequencing project.</title>
        <authorList>
            <person name="Da Costa M.S."/>
            <person name="Albuquerque L."/>
            <person name="Raposo P."/>
            <person name="Froufe H.J.C."/>
            <person name="Barroso C.S."/>
            <person name="Egas C."/>
        </authorList>
    </citation>
    <scope>NUCLEOTIDE SEQUENCE [LARGE SCALE GENOMIC DNA]</scope>
    <source>
        <strain evidence="1 2">DSM 26712</strain>
    </source>
</reference>
<protein>
    <submittedName>
        <fullName evidence="1">Uncharacterized protein</fullName>
    </submittedName>
</protein>
<accession>A0A399EQM9</accession>
<evidence type="ECO:0000313" key="1">
    <source>
        <dbReference type="EMBL" id="RIH85846.1"/>
    </source>
</evidence>